<dbReference type="Gene3D" id="3.90.180.10">
    <property type="entry name" value="Medium-chain alcohol dehydrogenases, catalytic domain"/>
    <property type="match status" value="1"/>
</dbReference>
<dbReference type="Pfam" id="PF00107">
    <property type="entry name" value="ADH_zinc_N"/>
    <property type="match status" value="1"/>
</dbReference>
<protein>
    <recommendedName>
        <fullName evidence="1">Enoyl reductase (ER) domain-containing protein</fullName>
    </recommendedName>
</protein>
<dbReference type="PANTHER" id="PTHR11695:SF294">
    <property type="entry name" value="RETICULON-4-INTERACTING PROTEIN 1, MITOCHONDRIAL"/>
    <property type="match status" value="1"/>
</dbReference>
<dbReference type="HOGENOM" id="CLU_026673_3_3_1"/>
<dbReference type="AlphaFoldDB" id="A0A0C9SQ32"/>
<dbReference type="Gene3D" id="3.40.50.720">
    <property type="entry name" value="NAD(P)-binding Rossmann-like Domain"/>
    <property type="match status" value="1"/>
</dbReference>
<gene>
    <name evidence="2" type="ORF">PLICRDRAFT_169031</name>
</gene>
<feature type="domain" description="Enoyl reductase (ER)" evidence="1">
    <location>
        <begin position="17"/>
        <end position="346"/>
    </location>
</feature>
<dbReference type="EMBL" id="KN832579">
    <property type="protein sequence ID" value="KII83272.1"/>
    <property type="molecule type" value="Genomic_DNA"/>
</dbReference>
<dbReference type="GO" id="GO:0016491">
    <property type="term" value="F:oxidoreductase activity"/>
    <property type="evidence" value="ECO:0007669"/>
    <property type="project" value="InterPro"/>
</dbReference>
<evidence type="ECO:0000313" key="3">
    <source>
        <dbReference type="Proteomes" id="UP000053263"/>
    </source>
</evidence>
<dbReference type="OrthoDB" id="3509362at2759"/>
<dbReference type="SUPFAM" id="SSF51735">
    <property type="entry name" value="NAD(P)-binding Rossmann-fold domains"/>
    <property type="match status" value="1"/>
</dbReference>
<dbReference type="Proteomes" id="UP000053263">
    <property type="component" value="Unassembled WGS sequence"/>
</dbReference>
<evidence type="ECO:0000313" key="2">
    <source>
        <dbReference type="EMBL" id="KII83272.1"/>
    </source>
</evidence>
<reference evidence="2 3" key="1">
    <citation type="submission" date="2014-06" db="EMBL/GenBank/DDBJ databases">
        <title>Evolutionary Origins and Diversification of the Mycorrhizal Mutualists.</title>
        <authorList>
            <consortium name="DOE Joint Genome Institute"/>
            <consortium name="Mycorrhizal Genomics Consortium"/>
            <person name="Kohler A."/>
            <person name="Kuo A."/>
            <person name="Nagy L.G."/>
            <person name="Floudas D."/>
            <person name="Copeland A."/>
            <person name="Barry K.W."/>
            <person name="Cichocki N."/>
            <person name="Veneault-Fourrey C."/>
            <person name="LaButti K."/>
            <person name="Lindquist E.A."/>
            <person name="Lipzen A."/>
            <person name="Lundell T."/>
            <person name="Morin E."/>
            <person name="Murat C."/>
            <person name="Riley R."/>
            <person name="Ohm R."/>
            <person name="Sun H."/>
            <person name="Tunlid A."/>
            <person name="Henrissat B."/>
            <person name="Grigoriev I.V."/>
            <person name="Hibbett D.S."/>
            <person name="Martin F."/>
        </authorList>
    </citation>
    <scope>NUCLEOTIDE SEQUENCE [LARGE SCALE GENOMIC DNA]</scope>
    <source>
        <strain evidence="2 3">FD-325 SS-3</strain>
    </source>
</reference>
<dbReference type="SMART" id="SM00829">
    <property type="entry name" value="PKS_ER"/>
    <property type="match status" value="1"/>
</dbReference>
<dbReference type="GO" id="GO:0005739">
    <property type="term" value="C:mitochondrion"/>
    <property type="evidence" value="ECO:0007669"/>
    <property type="project" value="TreeGrafter"/>
</dbReference>
<dbReference type="InterPro" id="IPR013149">
    <property type="entry name" value="ADH-like_C"/>
</dbReference>
<dbReference type="SUPFAM" id="SSF50129">
    <property type="entry name" value="GroES-like"/>
    <property type="match status" value="1"/>
</dbReference>
<dbReference type="CDD" id="cd08267">
    <property type="entry name" value="MDR1"/>
    <property type="match status" value="1"/>
</dbReference>
<organism evidence="2 3">
    <name type="scientific">Plicaturopsis crispa FD-325 SS-3</name>
    <dbReference type="NCBI Taxonomy" id="944288"/>
    <lineage>
        <taxon>Eukaryota</taxon>
        <taxon>Fungi</taxon>
        <taxon>Dikarya</taxon>
        <taxon>Basidiomycota</taxon>
        <taxon>Agaricomycotina</taxon>
        <taxon>Agaricomycetes</taxon>
        <taxon>Agaricomycetidae</taxon>
        <taxon>Amylocorticiales</taxon>
        <taxon>Amylocorticiaceae</taxon>
        <taxon>Plicatura</taxon>
        <taxon>Plicaturopsis crispa</taxon>
    </lineage>
</organism>
<dbReference type="InterPro" id="IPR011032">
    <property type="entry name" value="GroES-like_sf"/>
</dbReference>
<evidence type="ECO:0000259" key="1">
    <source>
        <dbReference type="SMART" id="SM00829"/>
    </source>
</evidence>
<name>A0A0C9SQ32_PLICR</name>
<dbReference type="InterPro" id="IPR020843">
    <property type="entry name" value="ER"/>
</dbReference>
<dbReference type="InterPro" id="IPR036291">
    <property type="entry name" value="NAD(P)-bd_dom_sf"/>
</dbReference>
<sequence>MANLPTHRRKWLVTKRGTPAEALQLVENDPIPSLEKGEILVKVHFSALTPSLGRLMGIVHWPLRSGPAITELEFGGWVANTNGNPRFNENDEVIGMVQVPPHLKRGRGTMAEYIAIDAEEVVKKPAGVSLRDASGLPGAGLTAWQSLITVGKLTRGQRVFVNGGSSPTGSCAIQIAKAMGATEVVTSCSAGNFDLVKSLGADIALDYTKSPLVDQLRDLKASFDIIFDAIGIQDLYASSADYLVPSGKYLSIAFEPMHKDGFKRFTKELFRFLGNFIWPAWAGGIPRKFYFVNGRMSKEDLEMVADLAQQGKLRVPVDSVHKSNREGVLAAYDRILSSRAKGKVLVNMLEY</sequence>
<accession>A0A0C9SQ32</accession>
<dbReference type="PANTHER" id="PTHR11695">
    <property type="entry name" value="ALCOHOL DEHYDROGENASE RELATED"/>
    <property type="match status" value="1"/>
</dbReference>
<proteinExistence type="predicted"/>
<dbReference type="InterPro" id="IPR050700">
    <property type="entry name" value="YIM1/Zinc_Alcohol_DH_Fams"/>
</dbReference>
<keyword evidence="3" id="KW-1185">Reference proteome</keyword>